<dbReference type="Proteomes" id="UP001152622">
    <property type="component" value="Chromosome 17"/>
</dbReference>
<dbReference type="Pfam" id="PF10037">
    <property type="entry name" value="MRP-S27"/>
    <property type="match status" value="1"/>
</dbReference>
<comment type="subcellular location">
    <subcellularLocation>
        <location evidence="1">Mitochondrion</location>
    </subcellularLocation>
</comment>
<dbReference type="GO" id="GO:0005739">
    <property type="term" value="C:mitochondrion"/>
    <property type="evidence" value="ECO:0007669"/>
    <property type="project" value="UniProtKB-SubCell"/>
</dbReference>
<sequence>MSVLVTSPPPPYAFRFRHSPNCWYLRDWTIHSWFQKCLKYGARDKALHTLKHKWQEERSMGAALLIAGLRQDNSAGRSAQLLGSALLGKVEMSRGIHAVFQQMPLIWTPGYLSRALAVMENVCSGTEGVKLSKDALDCLEGVLRDSGPECEVDATRGDEDTQGVPGTGTDEEDQLEKEKLPEYVGRFQDLSSKLQSLGRVDTGGLLALVSALADADLGAVEGADGELYATKVQEWEQERQMLVQREKELRERAQQEHLAREAAKAAKASA</sequence>
<keyword evidence="4" id="KW-1185">Reference proteome</keyword>
<feature type="region of interest" description="Disordered" evidence="2">
    <location>
        <begin position="149"/>
        <end position="175"/>
    </location>
</feature>
<gene>
    <name evidence="3" type="ORF">SKAU_G00361280</name>
</gene>
<name>A0A9Q1EIC7_SYNKA</name>
<organism evidence="3 4">
    <name type="scientific">Synaphobranchus kaupii</name>
    <name type="common">Kaup's arrowtooth eel</name>
    <dbReference type="NCBI Taxonomy" id="118154"/>
    <lineage>
        <taxon>Eukaryota</taxon>
        <taxon>Metazoa</taxon>
        <taxon>Chordata</taxon>
        <taxon>Craniata</taxon>
        <taxon>Vertebrata</taxon>
        <taxon>Euteleostomi</taxon>
        <taxon>Actinopterygii</taxon>
        <taxon>Neopterygii</taxon>
        <taxon>Teleostei</taxon>
        <taxon>Anguilliformes</taxon>
        <taxon>Synaphobranchidae</taxon>
        <taxon>Synaphobranchus</taxon>
    </lineage>
</organism>
<dbReference type="PANTHER" id="PTHR21393">
    <property type="entry name" value="MITOCHONDRIAL 28S RIBOSOMAL PROTEIN S27"/>
    <property type="match status" value="1"/>
</dbReference>
<dbReference type="EMBL" id="JAINUF010000017">
    <property type="protein sequence ID" value="KAJ8339342.1"/>
    <property type="molecule type" value="Genomic_DNA"/>
</dbReference>
<reference evidence="3" key="1">
    <citation type="journal article" date="2023" name="Science">
        <title>Genome structures resolve the early diversification of teleost fishes.</title>
        <authorList>
            <person name="Parey E."/>
            <person name="Louis A."/>
            <person name="Montfort J."/>
            <person name="Bouchez O."/>
            <person name="Roques C."/>
            <person name="Iampietro C."/>
            <person name="Lluch J."/>
            <person name="Castinel A."/>
            <person name="Donnadieu C."/>
            <person name="Desvignes T."/>
            <person name="Floi Bucao C."/>
            <person name="Jouanno E."/>
            <person name="Wen M."/>
            <person name="Mejri S."/>
            <person name="Dirks R."/>
            <person name="Jansen H."/>
            <person name="Henkel C."/>
            <person name="Chen W.J."/>
            <person name="Zahm M."/>
            <person name="Cabau C."/>
            <person name="Klopp C."/>
            <person name="Thompson A.W."/>
            <person name="Robinson-Rechavi M."/>
            <person name="Braasch I."/>
            <person name="Lecointre G."/>
            <person name="Bobe J."/>
            <person name="Postlethwait J.H."/>
            <person name="Berthelot C."/>
            <person name="Roest Crollius H."/>
            <person name="Guiguen Y."/>
        </authorList>
    </citation>
    <scope>NUCLEOTIDE SEQUENCE</scope>
    <source>
        <strain evidence="3">WJC10195</strain>
    </source>
</reference>
<dbReference type="PANTHER" id="PTHR21393:SF0">
    <property type="entry name" value="SMALL RIBOSOMAL SUBUNIT PROTEIN MS27"/>
    <property type="match status" value="1"/>
</dbReference>
<accession>A0A9Q1EIC7</accession>
<feature type="compositionally biased region" description="Basic and acidic residues" evidence="2">
    <location>
        <begin position="149"/>
        <end position="159"/>
    </location>
</feature>
<proteinExistence type="predicted"/>
<dbReference type="InterPro" id="IPR019266">
    <property type="entry name" value="Ribosomal_mS27"/>
</dbReference>
<evidence type="ECO:0000313" key="3">
    <source>
        <dbReference type="EMBL" id="KAJ8339342.1"/>
    </source>
</evidence>
<dbReference type="OrthoDB" id="19830at2759"/>
<dbReference type="InterPro" id="IPR034913">
    <property type="entry name" value="mS27/PTCD2"/>
</dbReference>
<protein>
    <submittedName>
        <fullName evidence="3">Uncharacterized protein</fullName>
    </submittedName>
</protein>
<evidence type="ECO:0000256" key="2">
    <source>
        <dbReference type="SAM" id="MobiDB-lite"/>
    </source>
</evidence>
<evidence type="ECO:0000256" key="1">
    <source>
        <dbReference type="ARBA" id="ARBA00004173"/>
    </source>
</evidence>
<evidence type="ECO:0000313" key="4">
    <source>
        <dbReference type="Proteomes" id="UP001152622"/>
    </source>
</evidence>
<dbReference type="AlphaFoldDB" id="A0A9Q1EIC7"/>
<comment type="caution">
    <text evidence="3">The sequence shown here is derived from an EMBL/GenBank/DDBJ whole genome shotgun (WGS) entry which is preliminary data.</text>
</comment>